<dbReference type="PROSITE" id="PS51257">
    <property type="entry name" value="PROKAR_LIPOPROTEIN"/>
    <property type="match status" value="1"/>
</dbReference>
<dbReference type="InterPro" id="IPR012347">
    <property type="entry name" value="Ferritin-like"/>
</dbReference>
<feature type="chain" id="PRO_5024288558" evidence="1">
    <location>
        <begin position="23"/>
        <end position="176"/>
    </location>
</feature>
<dbReference type="Proteomes" id="UP000323994">
    <property type="component" value="Unassembled WGS sequence"/>
</dbReference>
<dbReference type="RefSeq" id="WP_139014265.1">
    <property type="nucleotide sequence ID" value="NZ_VBSN01000069.1"/>
</dbReference>
<evidence type="ECO:0000313" key="3">
    <source>
        <dbReference type="EMBL" id="KAA6434098.1"/>
    </source>
</evidence>
<evidence type="ECO:0000256" key="1">
    <source>
        <dbReference type="SAM" id="SignalP"/>
    </source>
</evidence>
<dbReference type="EMBL" id="VBSN01000069">
    <property type="protein sequence ID" value="KAA6434098.1"/>
    <property type="molecule type" value="Genomic_DNA"/>
</dbReference>
<dbReference type="Pfam" id="PF13628">
    <property type="entry name" value="DUF4142"/>
    <property type="match status" value="1"/>
</dbReference>
<proteinExistence type="predicted"/>
<dbReference type="OrthoDB" id="883203at2"/>
<evidence type="ECO:0000313" key="4">
    <source>
        <dbReference type="Proteomes" id="UP000323994"/>
    </source>
</evidence>
<dbReference type="InterPro" id="IPR025419">
    <property type="entry name" value="DUF4142"/>
</dbReference>
<dbReference type="Gene3D" id="1.20.1260.10">
    <property type="match status" value="1"/>
</dbReference>
<name>A0A5M8QFU3_9BACT</name>
<dbReference type="PANTHER" id="PTHR38593">
    <property type="entry name" value="BLR2558 PROTEIN"/>
    <property type="match status" value="1"/>
</dbReference>
<keyword evidence="1" id="KW-0732">Signal</keyword>
<accession>A0A5M8QFU3</accession>
<feature type="domain" description="DUF4142" evidence="2">
    <location>
        <begin position="35"/>
        <end position="170"/>
    </location>
</feature>
<dbReference type="PANTHER" id="PTHR38593:SF1">
    <property type="entry name" value="BLR2558 PROTEIN"/>
    <property type="match status" value="1"/>
</dbReference>
<sequence>MKKQHLLYLFMSVLMLTTVACNDDDDDDNNTIAQVDRQFVLSAADGNLFEINSGQVASSKGTAANVKSYGQMMVTDHTAASQELMSLANKKNVEIPTTLSDAKQDKLDSLAAVSGAAFDSIYVNMMVVSHMETVNLFERESTGGADSELKSWAASKLPALRHHLEMAEAMKDSLAK</sequence>
<keyword evidence="4" id="KW-1185">Reference proteome</keyword>
<evidence type="ECO:0000259" key="2">
    <source>
        <dbReference type="Pfam" id="PF13628"/>
    </source>
</evidence>
<gene>
    <name evidence="3" type="ORF">FEM33_22730</name>
</gene>
<dbReference type="AlphaFoldDB" id="A0A5M8QFU3"/>
<reference evidence="3 4" key="1">
    <citation type="submission" date="2019-05" db="EMBL/GenBank/DDBJ databases">
        <authorList>
            <person name="Qu J.-H."/>
        </authorList>
    </citation>
    <scope>NUCLEOTIDE SEQUENCE [LARGE SCALE GENOMIC DNA]</scope>
    <source>
        <strain evidence="3 4">NS28</strain>
    </source>
</reference>
<organism evidence="3 4">
    <name type="scientific">Dyadobacter flavalbus</name>
    <dbReference type="NCBI Taxonomy" id="2579942"/>
    <lineage>
        <taxon>Bacteria</taxon>
        <taxon>Pseudomonadati</taxon>
        <taxon>Bacteroidota</taxon>
        <taxon>Cytophagia</taxon>
        <taxon>Cytophagales</taxon>
        <taxon>Spirosomataceae</taxon>
        <taxon>Dyadobacter</taxon>
    </lineage>
</organism>
<feature type="signal peptide" evidence="1">
    <location>
        <begin position="1"/>
        <end position="22"/>
    </location>
</feature>
<comment type="caution">
    <text evidence="3">The sequence shown here is derived from an EMBL/GenBank/DDBJ whole genome shotgun (WGS) entry which is preliminary data.</text>
</comment>
<protein>
    <submittedName>
        <fullName evidence="3">DUF4142 domain-containing protein</fullName>
    </submittedName>
</protein>